<evidence type="ECO:0008006" key="4">
    <source>
        <dbReference type="Google" id="ProtNLM"/>
    </source>
</evidence>
<evidence type="ECO:0000313" key="2">
    <source>
        <dbReference type="EMBL" id="KAK6588973.1"/>
    </source>
</evidence>
<evidence type="ECO:0000256" key="1">
    <source>
        <dbReference type="SAM" id="Phobius"/>
    </source>
</evidence>
<protein>
    <recommendedName>
        <fullName evidence="4">Transmembrane protein</fullName>
    </recommendedName>
</protein>
<organism evidence="2 3">
    <name type="scientific">Cryptosporidium xiaoi</name>
    <dbReference type="NCBI Taxonomy" id="659607"/>
    <lineage>
        <taxon>Eukaryota</taxon>
        <taxon>Sar</taxon>
        <taxon>Alveolata</taxon>
        <taxon>Apicomplexa</taxon>
        <taxon>Conoidasida</taxon>
        <taxon>Coccidia</taxon>
        <taxon>Eucoccidiorida</taxon>
        <taxon>Eimeriorina</taxon>
        <taxon>Cryptosporidiidae</taxon>
        <taxon>Cryptosporidium</taxon>
    </lineage>
</organism>
<accession>A0AAV9XWS8</accession>
<feature type="transmembrane region" description="Helical" evidence="1">
    <location>
        <begin position="12"/>
        <end position="31"/>
    </location>
</feature>
<keyword evidence="1" id="KW-1133">Transmembrane helix</keyword>
<gene>
    <name evidence="2" type="ORF">RS030_263667</name>
</gene>
<evidence type="ECO:0000313" key="3">
    <source>
        <dbReference type="Proteomes" id="UP001311799"/>
    </source>
</evidence>
<name>A0AAV9XWS8_9CRYT</name>
<reference evidence="2 3" key="1">
    <citation type="submission" date="2023-10" db="EMBL/GenBank/DDBJ databases">
        <title>Comparative genomics analysis reveals potential genetic determinants of host preference in Cryptosporidium xiaoi.</title>
        <authorList>
            <person name="Xiao L."/>
            <person name="Li J."/>
        </authorList>
    </citation>
    <scope>NUCLEOTIDE SEQUENCE [LARGE SCALE GENOMIC DNA]</scope>
    <source>
        <strain evidence="2 3">52996</strain>
    </source>
</reference>
<sequence length="171" mass="18558">MCFFGSANYGKCCCCIPLGVSGTITTILLLFSGALTVCKFSQTPIEEVGGLASSALFTFATLLSFVCFYCGTGASGFAYFASQFSAVVVTFQIILQWIIWCRSLIKTGDILIGTKMAFIITGIWVVTLIINVFSISIFRSSWEIKVQGGSPWQLKNAKEVRLKNLEKAVGV</sequence>
<keyword evidence="1" id="KW-0472">Membrane</keyword>
<dbReference type="Proteomes" id="UP001311799">
    <property type="component" value="Unassembled WGS sequence"/>
</dbReference>
<keyword evidence="1" id="KW-0812">Transmembrane</keyword>
<dbReference type="EMBL" id="JAWDEY010000018">
    <property type="protein sequence ID" value="KAK6588973.1"/>
    <property type="molecule type" value="Genomic_DNA"/>
</dbReference>
<feature type="transmembrane region" description="Helical" evidence="1">
    <location>
        <begin position="77"/>
        <end position="100"/>
    </location>
</feature>
<proteinExistence type="predicted"/>
<comment type="caution">
    <text evidence="2">The sequence shown here is derived from an EMBL/GenBank/DDBJ whole genome shotgun (WGS) entry which is preliminary data.</text>
</comment>
<dbReference type="AlphaFoldDB" id="A0AAV9XWS8"/>
<feature type="transmembrane region" description="Helical" evidence="1">
    <location>
        <begin position="51"/>
        <end position="70"/>
    </location>
</feature>
<feature type="transmembrane region" description="Helical" evidence="1">
    <location>
        <begin position="112"/>
        <end position="138"/>
    </location>
</feature>
<keyword evidence="3" id="KW-1185">Reference proteome</keyword>